<sequence>MKTCLKGVTKILAVTVLLFVTRNAVAQTVNITKVDPGPYGVGSSIAAKIAINYAAGCLQKTNKFNLYLSDAAGDFTNEKLIGTYDGYGSGNGLYATFVNGTIPNATLPGVGYRIRIKTTAPASTSVASDPFVINASPGVQAGISSSSAMDGYAEVFGKCIVSSTFKDTYNFQNTSAAGTTVSANFYNEQDHKDKGTQTFTSNFISFTADTSTYTVFVKATNGTSVGTKAYLLIENRGITTLSLVTAGPVCLGPNGASVIYNIDYQSPNGLQRNFPGTLYNINWGDGTSSDITICDILASQGTLSHNYLKSSCGQKDGSTTTNKFKVALTVKNPFCASTNSIYGQQPVLMPPNNILNGPSFACTNNEVTFTNGSYPGQSATTTNTNCADNSATYSYYVDGVLQATGLKLNEKFKYTFTTHGQHIVTLHLENSASGCIPEDATVKLCVQDAPQPKFTLSNTTTCTPGTVNVTDNSVVDNSCSGTYTYLWTVTPSTGFSYVGTNKNSKEPVFKFTTQGKYAIQLQISAPGNSCVAQTSVDTVYANSIPQIALSPNFATCGKNQTLRFGAEPGKTKVTYSGTYQLQPDTYVWTVTPPSGGAPATFANGTTANSQSPTITFPDFGMYVVSVVQKNGCGTSAVVTQNITFQNAPTVNAGEDATICANQAAQLNATISDAATAAGAPTWSGGTAAGFSDIHSYQTTYTPTAAEANAGFVVLTITVPTTLQGDCSSVSDEVRINIRPFNTVTSAATKGICSGKPMSYQITSTLAGSTFTWTASGSVNAGGYTASGSGDINEATLTNSSATENATVTYNIIPHNNGCDGTPFIYTVTILPQPVINAQGPASICSGQKSAIKLSSNISSTTYTWTSTTSDPANVTGLSSASTPATVTEIQDILANTGLAPATVTYNITSYNTASTDNCPGNTQTVTITIQPATPVANAGDDKSLCNAPTYQLNGNNLGPNGHGMWTVQSGQTGVTFDDPTKYNATVSNLQANENYTFRWTSTGTAPCGDNFDEVIIRNIFNDVKANFTADKTTGCDATTVNFTNTSTPPSGLNYAWDFGNGQTSTLMNPQAITFVPQTNGKDTTYIVKLTVSNSCKVDSKSMEITIKPKTPVVQIAPDKTTGCVPFTVNVENLSPGTNDKYTYFLTDVNGTVLSTKVRTDKEDQPFTITTVGTYKVYMQAQSQCGSAKSVSYTLVVSPATLTPRLTVNGDEGTGCGPLTVTFHNNTTGGSSFWYDWGDGTTPLTTTSTGDVNHTFIKGGNYTVMLHASNSCTPDVTAIPVTIHVLAQPVLAFNADNTSGCKKLTVQFTNTSTDPSVSQTGDLMYDWDFGDGSPHSSAVNPSHHYGFVGSPFTVTLKATNGTGCTSTLVIKDMIRVNQSSLTDFTVKPDSVVNIPVYTFSFVDQTTGGPLSWHWDFGDGSTSNLKNPQHTYADTGRYKVTLTTANAYCDSTKSHYVRITGTPGQVYLPNAFMPNSVTPELRTFGAVGSGLQEWHLQILNGYNQVIFDSTELDERGRPTGKWDGTFRGTPVPQGVYMWQATGKFINGNEWKGMSYNADGSGPRRSGVIHLLR</sequence>
<proteinExistence type="predicted"/>
<comment type="subcellular location">
    <subcellularLocation>
        <location evidence="1">Membrane</location>
        <topology evidence="1">Multi-pass membrane protein</topology>
    </subcellularLocation>
</comment>
<keyword evidence="5" id="KW-0472">Membrane</keyword>
<keyword evidence="3" id="KW-0677">Repeat</keyword>
<reference evidence="8" key="2">
    <citation type="submission" date="2020-10" db="EMBL/GenBank/DDBJ databases">
        <title>Mucilaginibacter sp. nov., isolated from soil.</title>
        <authorList>
            <person name="Jeon C.O."/>
        </authorList>
    </citation>
    <scope>NUCLEOTIDE SEQUENCE</scope>
    <source>
        <strain evidence="8">R11</strain>
    </source>
</reference>
<evidence type="ECO:0000256" key="5">
    <source>
        <dbReference type="ARBA" id="ARBA00023136"/>
    </source>
</evidence>
<dbReference type="Gene3D" id="2.60.40.10">
    <property type="entry name" value="Immunoglobulins"/>
    <property type="match status" value="7"/>
</dbReference>
<dbReference type="Pfam" id="PF18911">
    <property type="entry name" value="PKD_4"/>
    <property type="match status" value="2"/>
</dbReference>
<evidence type="ECO:0000259" key="7">
    <source>
        <dbReference type="PROSITE" id="PS50093"/>
    </source>
</evidence>
<feature type="signal peptide" evidence="6">
    <location>
        <begin position="1"/>
        <end position="26"/>
    </location>
</feature>
<keyword evidence="4" id="KW-1133">Transmembrane helix</keyword>
<feature type="domain" description="PKD" evidence="7">
    <location>
        <begin position="1231"/>
        <end position="1270"/>
    </location>
</feature>
<feature type="domain" description="PKD" evidence="7">
    <location>
        <begin position="1288"/>
        <end position="1380"/>
    </location>
</feature>
<dbReference type="PROSITE" id="PS50093">
    <property type="entry name" value="PKD"/>
    <property type="match status" value="4"/>
</dbReference>
<dbReference type="PANTHER" id="PTHR46730">
    <property type="entry name" value="POLYCYSTIN-1"/>
    <property type="match status" value="1"/>
</dbReference>
<dbReference type="GO" id="GO:0005261">
    <property type="term" value="F:monoatomic cation channel activity"/>
    <property type="evidence" value="ECO:0007669"/>
    <property type="project" value="TreeGrafter"/>
</dbReference>
<accession>A0A965ZLB2</accession>
<evidence type="ECO:0000256" key="4">
    <source>
        <dbReference type="ARBA" id="ARBA00022989"/>
    </source>
</evidence>
<keyword evidence="6" id="KW-0732">Signal</keyword>
<dbReference type="GO" id="GO:0006816">
    <property type="term" value="P:calcium ion transport"/>
    <property type="evidence" value="ECO:0007669"/>
    <property type="project" value="TreeGrafter"/>
</dbReference>
<dbReference type="SMART" id="SM00089">
    <property type="entry name" value="PKD"/>
    <property type="match status" value="5"/>
</dbReference>
<keyword evidence="9" id="KW-1185">Reference proteome</keyword>
<dbReference type="SUPFAM" id="SSF49299">
    <property type="entry name" value="PKD domain"/>
    <property type="match status" value="7"/>
</dbReference>
<dbReference type="CDD" id="cd00146">
    <property type="entry name" value="PKD"/>
    <property type="match status" value="2"/>
</dbReference>
<dbReference type="InterPro" id="IPR013783">
    <property type="entry name" value="Ig-like_fold"/>
</dbReference>
<evidence type="ECO:0000313" key="9">
    <source>
        <dbReference type="Proteomes" id="UP000638732"/>
    </source>
</evidence>
<name>A0A965ZLB2_9SPHI</name>
<reference evidence="8" key="1">
    <citation type="submission" date="2020-01" db="EMBL/GenBank/DDBJ databases">
        <authorList>
            <person name="Seo Y.L."/>
        </authorList>
    </citation>
    <scope>NUCLEOTIDE SEQUENCE</scope>
    <source>
        <strain evidence="8">R11</strain>
    </source>
</reference>
<evidence type="ECO:0000256" key="1">
    <source>
        <dbReference type="ARBA" id="ARBA00004141"/>
    </source>
</evidence>
<dbReference type="InterPro" id="IPR035986">
    <property type="entry name" value="PKD_dom_sf"/>
</dbReference>
<evidence type="ECO:0000256" key="2">
    <source>
        <dbReference type="ARBA" id="ARBA00022692"/>
    </source>
</evidence>
<dbReference type="InterPro" id="IPR000601">
    <property type="entry name" value="PKD_dom"/>
</dbReference>
<keyword evidence="2" id="KW-0812">Transmembrane</keyword>
<dbReference type="EMBL" id="WWEO01000045">
    <property type="protein sequence ID" value="NCD72177.1"/>
    <property type="molecule type" value="Genomic_DNA"/>
</dbReference>
<dbReference type="Proteomes" id="UP000638732">
    <property type="component" value="Unassembled WGS sequence"/>
</dbReference>
<feature type="chain" id="PRO_5037375218" evidence="6">
    <location>
        <begin position="27"/>
        <end position="1570"/>
    </location>
</feature>
<dbReference type="Pfam" id="PF00801">
    <property type="entry name" value="PKD"/>
    <property type="match status" value="1"/>
</dbReference>
<gene>
    <name evidence="8" type="ORF">GSY63_22630</name>
</gene>
<feature type="domain" description="PKD" evidence="7">
    <location>
        <begin position="1397"/>
        <end position="1464"/>
    </location>
</feature>
<dbReference type="PANTHER" id="PTHR46730:SF4">
    <property type="entry name" value="POLYCYSTIC KIDNEY DISEASE PROTEIN 1-LIKE 1"/>
    <property type="match status" value="1"/>
</dbReference>
<feature type="domain" description="PKD" evidence="7">
    <location>
        <begin position="1023"/>
        <end position="1094"/>
    </location>
</feature>
<dbReference type="InterPro" id="IPR045828">
    <property type="entry name" value="PKD_Bacteroidetes"/>
</dbReference>
<evidence type="ECO:0000313" key="8">
    <source>
        <dbReference type="EMBL" id="NCD72177.1"/>
    </source>
</evidence>
<dbReference type="GO" id="GO:0005886">
    <property type="term" value="C:plasma membrane"/>
    <property type="evidence" value="ECO:0007669"/>
    <property type="project" value="TreeGrafter"/>
</dbReference>
<dbReference type="RefSeq" id="WP_166588135.1">
    <property type="nucleotide sequence ID" value="NZ_WWEO01000045.1"/>
</dbReference>
<evidence type="ECO:0000256" key="6">
    <source>
        <dbReference type="SAM" id="SignalP"/>
    </source>
</evidence>
<dbReference type="InterPro" id="IPR022409">
    <property type="entry name" value="PKD/Chitinase_dom"/>
</dbReference>
<organism evidence="8 9">
    <name type="scientific">Mucilaginibacter agri</name>
    <dbReference type="NCBI Taxonomy" id="2695265"/>
    <lineage>
        <taxon>Bacteria</taxon>
        <taxon>Pseudomonadati</taxon>
        <taxon>Bacteroidota</taxon>
        <taxon>Sphingobacteriia</taxon>
        <taxon>Sphingobacteriales</taxon>
        <taxon>Sphingobacteriaceae</taxon>
        <taxon>Mucilaginibacter</taxon>
    </lineage>
</organism>
<comment type="caution">
    <text evidence="8">The sequence shown here is derived from an EMBL/GenBank/DDBJ whole genome shotgun (WGS) entry which is preliminary data.</text>
</comment>
<protein>
    <submittedName>
        <fullName evidence="8">PKD domain-containing protein</fullName>
    </submittedName>
</protein>
<evidence type="ECO:0000256" key="3">
    <source>
        <dbReference type="ARBA" id="ARBA00022737"/>
    </source>
</evidence>
<dbReference type="Pfam" id="PF19406">
    <property type="entry name" value="PKD_5"/>
    <property type="match status" value="2"/>
</dbReference>